<gene>
    <name evidence="2" type="ORF">BL253_24325</name>
</gene>
<dbReference type="GO" id="GO:0016811">
    <property type="term" value="F:hydrolase activity, acting on carbon-nitrogen (but not peptide) bonds, in linear amides"/>
    <property type="evidence" value="ECO:0007669"/>
    <property type="project" value="TreeGrafter"/>
</dbReference>
<dbReference type="EMBL" id="MOMC01000050">
    <property type="protein sequence ID" value="ONH26580.1"/>
    <property type="molecule type" value="Genomic_DNA"/>
</dbReference>
<name>A0A1V2I5T7_9ACTN</name>
<dbReference type="STRING" id="1834516.BL253_24325"/>
<dbReference type="GO" id="GO:0016137">
    <property type="term" value="P:glycoside metabolic process"/>
    <property type="evidence" value="ECO:0007669"/>
    <property type="project" value="UniProtKB-ARBA"/>
</dbReference>
<keyword evidence="3" id="KW-1185">Reference proteome</keyword>
<organism evidence="2 3">
    <name type="scientific">Pseudofrankia asymbiotica</name>
    <dbReference type="NCBI Taxonomy" id="1834516"/>
    <lineage>
        <taxon>Bacteria</taxon>
        <taxon>Bacillati</taxon>
        <taxon>Actinomycetota</taxon>
        <taxon>Actinomycetes</taxon>
        <taxon>Frankiales</taxon>
        <taxon>Frankiaceae</taxon>
        <taxon>Pseudofrankia</taxon>
    </lineage>
</organism>
<evidence type="ECO:0000313" key="3">
    <source>
        <dbReference type="Proteomes" id="UP000188929"/>
    </source>
</evidence>
<dbReference type="PANTHER" id="PTHR12993:SF11">
    <property type="entry name" value="N-ACETYLGLUCOSAMINYL-PHOSPHATIDYLINOSITOL DE-N-ACETYLASE"/>
    <property type="match status" value="1"/>
</dbReference>
<dbReference type="SUPFAM" id="SSF102588">
    <property type="entry name" value="LmbE-like"/>
    <property type="match status" value="1"/>
</dbReference>
<dbReference type="InterPro" id="IPR024078">
    <property type="entry name" value="LmbE-like_dom_sf"/>
</dbReference>
<accession>A0A1V2I5T7</accession>
<evidence type="ECO:0000256" key="1">
    <source>
        <dbReference type="ARBA" id="ARBA00022833"/>
    </source>
</evidence>
<reference evidence="3" key="1">
    <citation type="submission" date="2016-10" db="EMBL/GenBank/DDBJ databases">
        <title>Frankia sp. NRRL B-16386 Genome sequencing.</title>
        <authorList>
            <person name="Ghodhbane-Gtari F."/>
            <person name="Swanson E."/>
            <person name="Gueddou A."/>
            <person name="Hezbri K."/>
            <person name="Ktari K."/>
            <person name="Nouioui I."/>
            <person name="Morris K."/>
            <person name="Simpson S."/>
            <person name="Abebe-Akele F."/>
            <person name="Thomas K."/>
            <person name="Gtari M."/>
            <person name="Tisa L.S."/>
        </authorList>
    </citation>
    <scope>NUCLEOTIDE SEQUENCE [LARGE SCALE GENOMIC DNA]</scope>
    <source>
        <strain evidence="3">NRRL B-16386</strain>
    </source>
</reference>
<dbReference type="Proteomes" id="UP000188929">
    <property type="component" value="Unassembled WGS sequence"/>
</dbReference>
<evidence type="ECO:0000313" key="2">
    <source>
        <dbReference type="EMBL" id="ONH26580.1"/>
    </source>
</evidence>
<sequence>MLSVWAHPDDETYLAGGLMAAAAANGQRVVCVALTAGERGTDDPETWPPERLGAARRLEADAAMAVLGVREHWIVGMPDGGLDAWGPVGARMVGQMVDEIRPDTVVTFGPDGTTFHPDHVAVHRWVRHAWEERGRGFRLLEAVWTAEALERFAGLHEEFQVFMSDARPAGVPADALSLRVALDGPELDRKVVALRAMASQIGPTVDAFGLARFTDWVAEERFVDAAPATRELAIGLEPGHAPRTPELVTAHRR</sequence>
<dbReference type="InterPro" id="IPR003737">
    <property type="entry name" value="GlcNAc_PI_deacetylase-related"/>
</dbReference>
<dbReference type="PANTHER" id="PTHR12993">
    <property type="entry name" value="N-ACETYLGLUCOSAMINYL-PHOSPHATIDYLINOSITOL DE-N-ACETYLASE-RELATED"/>
    <property type="match status" value="1"/>
</dbReference>
<dbReference type="AlphaFoldDB" id="A0A1V2I5T7"/>
<dbReference type="Pfam" id="PF02585">
    <property type="entry name" value="PIG-L"/>
    <property type="match status" value="1"/>
</dbReference>
<keyword evidence="1" id="KW-0862">Zinc</keyword>
<protein>
    <submittedName>
        <fullName evidence="2">PIG-L family deacetylase</fullName>
    </submittedName>
</protein>
<dbReference type="Gene3D" id="3.40.50.10320">
    <property type="entry name" value="LmbE-like"/>
    <property type="match status" value="1"/>
</dbReference>
<proteinExistence type="predicted"/>
<comment type="caution">
    <text evidence="2">The sequence shown here is derived from an EMBL/GenBank/DDBJ whole genome shotgun (WGS) entry which is preliminary data.</text>
</comment>